<reference evidence="1 2" key="1">
    <citation type="submission" date="2020-07" db="EMBL/GenBank/DDBJ databases">
        <title>Complete genome sequence for Sandaracinobacter sp. M6.</title>
        <authorList>
            <person name="Tang Y."/>
            <person name="Liu Q."/>
            <person name="Guo Z."/>
            <person name="Lei P."/>
            <person name="Huang B."/>
        </authorList>
    </citation>
    <scope>NUCLEOTIDE SEQUENCE [LARGE SCALE GENOMIC DNA]</scope>
    <source>
        <strain evidence="1 2">M6</strain>
    </source>
</reference>
<dbReference type="Gene3D" id="1.25.40.80">
    <property type="match status" value="1"/>
</dbReference>
<keyword evidence="2" id="KW-1185">Reference proteome</keyword>
<gene>
    <name evidence="1" type="ORF">H3309_15480</name>
</gene>
<sequence>MSGPLILPVLGDQLSPGLASLRGVAKDDVVLLLAEVADETRYVPHHKQKLVLVLSAMRHFADEMRGAGWRVDYRALEDAGNSGSLTGELVAAVARHGARGVRATAAGEHRVCAMQGEWAGRLPVPVEILPDDRFIVSRAAFDGWARGRKLFRMEDFYRWQRRETGILMDGDAPVGGKWNYDAENRKKPPKGTDFPVPPRFAPDDVTREVVTLVERRFADHFGTLDAFNWPVTRAQALEALDHFIAARLPWFGDYQDAMIGGQPTMFHALVSTSINLGLLDPREVIDVAVAAYERGTAPLNAVEGFVRQILGWREYVRGIYFHAGPDYVRENALGATRDLPWIYWGGDSGMACFDAAFAQTRDLAYAHHIQRLMVLGNFALLAGVDPHQLHEWFLVVYADAYEWVEAPNVIGMSQFADGGLLGSKPYAAGGAYINRMGDHCRGCRYDVKAKAGETACPFNYLYWDFLARHEERLSKNQRLWTVYDGWRRFSAARQAEIRSDAARFLATLGG</sequence>
<dbReference type="AlphaFoldDB" id="A0A7G5IH42"/>
<dbReference type="RefSeq" id="WP_182295802.1">
    <property type="nucleotide sequence ID" value="NZ_CP059851.1"/>
</dbReference>
<accession>A0A7G5IH42</accession>
<dbReference type="InterPro" id="IPR052551">
    <property type="entry name" value="UV-DNA_repair_photolyase"/>
</dbReference>
<dbReference type="InterPro" id="IPR007357">
    <property type="entry name" value="PhrB-like"/>
</dbReference>
<dbReference type="PANTHER" id="PTHR38657:SF1">
    <property type="entry name" value="SLR1343 PROTEIN"/>
    <property type="match status" value="1"/>
</dbReference>
<evidence type="ECO:0000313" key="2">
    <source>
        <dbReference type="Proteomes" id="UP000515292"/>
    </source>
</evidence>
<dbReference type="SUPFAM" id="SSF48173">
    <property type="entry name" value="Cryptochrome/photolyase FAD-binding domain"/>
    <property type="match status" value="1"/>
</dbReference>
<proteinExistence type="predicted"/>
<dbReference type="PANTHER" id="PTHR38657">
    <property type="entry name" value="SLR1343 PROTEIN"/>
    <property type="match status" value="1"/>
</dbReference>
<organism evidence="1 2">
    <name type="scientific">Sandaracinobacteroides saxicola</name>
    <dbReference type="NCBI Taxonomy" id="2759707"/>
    <lineage>
        <taxon>Bacteria</taxon>
        <taxon>Pseudomonadati</taxon>
        <taxon>Pseudomonadota</taxon>
        <taxon>Alphaproteobacteria</taxon>
        <taxon>Sphingomonadales</taxon>
        <taxon>Sphingosinicellaceae</taxon>
        <taxon>Sandaracinobacteroides</taxon>
    </lineage>
</organism>
<dbReference type="Pfam" id="PF04244">
    <property type="entry name" value="DPRP"/>
    <property type="match status" value="1"/>
</dbReference>
<name>A0A7G5IH42_9SPHN</name>
<evidence type="ECO:0000313" key="1">
    <source>
        <dbReference type="EMBL" id="QMW22684.1"/>
    </source>
</evidence>
<dbReference type="Gene3D" id="1.10.10.1710">
    <property type="entry name" value="Deoxyribodipyrimidine photolyase-related"/>
    <property type="match status" value="1"/>
</dbReference>
<dbReference type="InterPro" id="IPR036134">
    <property type="entry name" value="Crypto/Photolyase_FAD-like_sf"/>
</dbReference>
<dbReference type="Proteomes" id="UP000515292">
    <property type="component" value="Chromosome"/>
</dbReference>
<keyword evidence="1" id="KW-0456">Lyase</keyword>
<dbReference type="Gene3D" id="1.10.579.10">
    <property type="entry name" value="DNA Cyclobutane Dipyrimidine Photolyase, subunit A, domain 3"/>
    <property type="match status" value="1"/>
</dbReference>
<dbReference type="EMBL" id="CP059851">
    <property type="protein sequence ID" value="QMW22684.1"/>
    <property type="molecule type" value="Genomic_DNA"/>
</dbReference>
<protein>
    <submittedName>
        <fullName evidence="1">Cryptochrome/photolyase family protein</fullName>
    </submittedName>
</protein>
<dbReference type="KEGG" id="sand:H3309_15480"/>
<dbReference type="InterPro" id="IPR014729">
    <property type="entry name" value="Rossmann-like_a/b/a_fold"/>
</dbReference>
<dbReference type="Gene3D" id="3.40.50.620">
    <property type="entry name" value="HUPs"/>
    <property type="match status" value="1"/>
</dbReference>
<dbReference type="GO" id="GO:0016829">
    <property type="term" value="F:lyase activity"/>
    <property type="evidence" value="ECO:0007669"/>
    <property type="project" value="UniProtKB-KW"/>
</dbReference>